<sequence length="123" mass="14348">MKFNTKIPKGLKEHYENELRFYRLSLLKGNLSQAWNHLERSHIIGQSYPFEHTYSHWLMLKFGFRQKNMIEVLGQVVRLLMGGWKSFIDHVPTGNTGGSNVPPLKKMVLPHDLSVILNQYKPT</sequence>
<dbReference type="Proteomes" id="UP000249542">
    <property type="component" value="Unassembled WGS sequence"/>
</dbReference>
<dbReference type="RefSeq" id="WP_111541122.1">
    <property type="nucleotide sequence ID" value="NZ_QKYV01000004.1"/>
</dbReference>
<comment type="caution">
    <text evidence="1">The sequence shown here is derived from an EMBL/GenBank/DDBJ whole genome shotgun (WGS) entry which is preliminary data.</text>
</comment>
<evidence type="ECO:0000313" key="1">
    <source>
        <dbReference type="EMBL" id="PZW40768.1"/>
    </source>
</evidence>
<dbReference type="AlphaFoldDB" id="A0A2W7I391"/>
<reference evidence="1 2" key="1">
    <citation type="submission" date="2018-06" db="EMBL/GenBank/DDBJ databases">
        <title>Genomic Encyclopedia of Archaeal and Bacterial Type Strains, Phase II (KMG-II): from individual species to whole genera.</title>
        <authorList>
            <person name="Goeker M."/>
        </authorList>
    </citation>
    <scope>NUCLEOTIDE SEQUENCE [LARGE SCALE GENOMIC DNA]</scope>
    <source>
        <strain evidence="1 2">DSM 15361</strain>
    </source>
</reference>
<dbReference type="InterPro" id="IPR022172">
    <property type="entry name" value="DUF3703"/>
</dbReference>
<name>A0A2W7I391_9FLAO</name>
<accession>A0A2W7I391</accession>
<protein>
    <submittedName>
        <fullName evidence="1">Uncharacterized protein DUF3703</fullName>
    </submittedName>
</protein>
<evidence type="ECO:0000313" key="2">
    <source>
        <dbReference type="Proteomes" id="UP000249542"/>
    </source>
</evidence>
<keyword evidence="2" id="KW-1185">Reference proteome</keyword>
<dbReference type="EMBL" id="QKYV01000004">
    <property type="protein sequence ID" value="PZW40768.1"/>
    <property type="molecule type" value="Genomic_DNA"/>
</dbReference>
<organism evidence="1 2">
    <name type="scientific">Mesonia algae</name>
    <dbReference type="NCBI Taxonomy" id="213248"/>
    <lineage>
        <taxon>Bacteria</taxon>
        <taxon>Pseudomonadati</taxon>
        <taxon>Bacteroidota</taxon>
        <taxon>Flavobacteriia</taxon>
        <taxon>Flavobacteriales</taxon>
        <taxon>Flavobacteriaceae</taxon>
        <taxon>Mesonia</taxon>
    </lineage>
</organism>
<dbReference type="Pfam" id="PF12487">
    <property type="entry name" value="DUF3703"/>
    <property type="match status" value="1"/>
</dbReference>
<proteinExistence type="predicted"/>
<gene>
    <name evidence="1" type="ORF">LX95_01836</name>
</gene>